<protein>
    <submittedName>
        <fullName evidence="9">TonB-dependent receptor</fullName>
    </submittedName>
</protein>
<feature type="region of interest" description="Disordered" evidence="5">
    <location>
        <begin position="24"/>
        <end position="47"/>
    </location>
</feature>
<dbReference type="PANTHER" id="PTHR40980">
    <property type="entry name" value="PLUG DOMAIN-CONTAINING PROTEIN"/>
    <property type="match status" value="1"/>
</dbReference>
<dbReference type="SUPFAM" id="SSF56935">
    <property type="entry name" value="Porins"/>
    <property type="match status" value="1"/>
</dbReference>
<keyword evidence="6" id="KW-0732">Signal</keyword>
<reference evidence="9 10" key="1">
    <citation type="journal article" date="2009" name="PLoS ONE">
        <title>The complete genome of Teredinibacter turnerae T7901: an intracellular endosymbiont of marine wood-boring bivalves (shipworms).</title>
        <authorList>
            <person name="Yang J.C."/>
            <person name="Madupu R."/>
            <person name="Durkin A.S."/>
            <person name="Ekborg N.A."/>
            <person name="Pedamallu C.S."/>
            <person name="Hostetler J.B."/>
            <person name="Radune D."/>
            <person name="Toms B.S."/>
            <person name="Henrissat B."/>
            <person name="Coutinho P.M."/>
            <person name="Schwarz S."/>
            <person name="Field L."/>
            <person name="Trindade-Silva A.E."/>
            <person name="Soares C.A.G."/>
            <person name="Elshahawi S."/>
            <person name="Hanora A."/>
            <person name="Schmidt E.W."/>
            <person name="Haygood M.G."/>
            <person name="Posfai J."/>
            <person name="Benner J."/>
            <person name="Madinger C."/>
            <person name="Nove J."/>
            <person name="Anton B."/>
            <person name="Chaudhary K."/>
            <person name="Foster J."/>
            <person name="Holman A."/>
            <person name="Kumar S."/>
            <person name="Lessard P.A."/>
            <person name="Luyten Y.A."/>
            <person name="Slatko B."/>
            <person name="Wood N."/>
            <person name="Wu B."/>
            <person name="Teplitski M."/>
            <person name="Mougous J.D."/>
            <person name="Ward N."/>
            <person name="Eisen J.A."/>
            <person name="Badger J.H."/>
            <person name="Distel D.L."/>
        </authorList>
    </citation>
    <scope>NUCLEOTIDE SEQUENCE [LARGE SCALE GENOMIC DNA]</scope>
    <source>
        <strain evidence="10">ATCC 39867 / T7901</strain>
    </source>
</reference>
<keyword evidence="9" id="KW-0675">Receptor</keyword>
<dbReference type="Pfam" id="PF00593">
    <property type="entry name" value="TonB_dep_Rec_b-barrel"/>
    <property type="match status" value="1"/>
</dbReference>
<dbReference type="InterPro" id="IPR000531">
    <property type="entry name" value="Beta-barrel_TonB"/>
</dbReference>
<dbReference type="eggNOG" id="COG4771">
    <property type="taxonomic scope" value="Bacteria"/>
</dbReference>
<dbReference type="AlphaFoldDB" id="C5BUE7"/>
<feature type="signal peptide" evidence="6">
    <location>
        <begin position="1"/>
        <end position="28"/>
    </location>
</feature>
<dbReference type="STRING" id="377629.TERTU_4092"/>
<dbReference type="NCBIfam" id="TIGR01782">
    <property type="entry name" value="TonB-Xanth-Caul"/>
    <property type="match status" value="1"/>
</dbReference>
<evidence type="ECO:0000256" key="2">
    <source>
        <dbReference type="ARBA" id="ARBA00023136"/>
    </source>
</evidence>
<comment type="subcellular location">
    <subcellularLocation>
        <location evidence="1 4">Cell outer membrane</location>
    </subcellularLocation>
</comment>
<evidence type="ECO:0000256" key="6">
    <source>
        <dbReference type="SAM" id="SignalP"/>
    </source>
</evidence>
<organism evidence="9 10">
    <name type="scientific">Teredinibacter turnerae (strain ATCC 39867 / T7901)</name>
    <dbReference type="NCBI Taxonomy" id="377629"/>
    <lineage>
        <taxon>Bacteria</taxon>
        <taxon>Pseudomonadati</taxon>
        <taxon>Pseudomonadota</taxon>
        <taxon>Gammaproteobacteria</taxon>
        <taxon>Cellvibrionales</taxon>
        <taxon>Cellvibrionaceae</taxon>
        <taxon>Teredinibacter</taxon>
    </lineage>
</organism>
<dbReference type="GO" id="GO:0009279">
    <property type="term" value="C:cell outer membrane"/>
    <property type="evidence" value="ECO:0007669"/>
    <property type="project" value="UniProtKB-SubCell"/>
</dbReference>
<gene>
    <name evidence="9" type="ordered locus">TERTU_4092</name>
</gene>
<dbReference type="InterPro" id="IPR037066">
    <property type="entry name" value="Plug_dom_sf"/>
</dbReference>
<dbReference type="Gene3D" id="2.170.130.10">
    <property type="entry name" value="TonB-dependent receptor, plug domain"/>
    <property type="match status" value="1"/>
</dbReference>
<dbReference type="OrthoDB" id="8727862at2"/>
<dbReference type="Proteomes" id="UP000009080">
    <property type="component" value="Chromosome"/>
</dbReference>
<keyword evidence="10" id="KW-1185">Reference proteome</keyword>
<keyword evidence="2 4" id="KW-0472">Membrane</keyword>
<dbReference type="PANTHER" id="PTHR40980:SF3">
    <property type="entry name" value="TONB-DEPENDENT RECEPTOR-LIKE BETA-BARREL DOMAIN-CONTAINING PROTEIN"/>
    <property type="match status" value="1"/>
</dbReference>
<evidence type="ECO:0000256" key="1">
    <source>
        <dbReference type="ARBA" id="ARBA00004442"/>
    </source>
</evidence>
<dbReference type="Pfam" id="PF07715">
    <property type="entry name" value="Plug"/>
    <property type="match status" value="1"/>
</dbReference>
<evidence type="ECO:0000256" key="4">
    <source>
        <dbReference type="RuleBase" id="RU003357"/>
    </source>
</evidence>
<sequence length="1105" mass="120493">MNITSQLFRRNALYVFISAAASAAPSHAQDTNRPETSDPARESSTKQVVEEVIVTGVRAAIEQSQDIKRTSSNIVDAITATDIGKLPDATITDSLQRIPGIQVVRSGGEGARVNVRGNGNVMTTLNGEQMISAGAITNVQPDFADIPATMVSGITVLKSPTASTAVGGITGTIDIQTHRPLTMDPGTTLSGKAELSQGSYTQENDPSVAFFAAHNFDNRIAASLNLSYSDSNLADYTVGSTGEDWGFVANENANFALGDAGVDANRDDLHAVQDSTSGLYAVGGSPADAYYAFQGHEATNKIINRERTGVNGSVEWALTDAVKLTGDVFYTDMDEHQYEASFVASQSWQGVTGWFDLQPGGATEHEMIRVDGDEYTVVDGANFASVQDAIWQSRRNMSHTETNWIQKQALNTNLQLAFDNGGPLTASVRYIHGEGKEDSELGVTDGYMNNGSQGGASVKGPGGVELGPANPWGYAGVPGYGYQLSVDDVTGAESWEKQTADYMVIPVGINYRAGQQNWNLPLFTSEGATLYNENGEHALSTDAQSTLYVDDGTGNRIAYDGAPEVMGTNVDRYSLTSTNYSGYYRFAELDAARLDASYTFEFNHLRSVDFGVRAATRDVKQDTWVGVGMHTNGYADPFVARWKDPNTQAPLTGESYIDTIAFSDPRLAGMVTEITDLQGVTGVDSFWTIDPKAMDNPTRFHEQVYGNQAKLADPSLTYNYKETTTNYYFQANFAGDIAASSMTYAANIGVRVVDTEMDIQQTEIATAEYFTLGGQQFLPGPGAPAIAGGQLETNRQYTDVLPVANASIDLTPRHKLRFAYAKNMSNHNANSLAGGVSVTRLIGCDITTSSGEAVFCAVNANANGNPNLDPWRSTNMDVSWEWYLTDLAMVNVGLFQYEIESFPVRSTWEDPNIADSDGVVRGWDLETDALTGAVTTTGMVNGDEGGTIEGLELGYQQELNDLVADTPLAGLGWQLNYTYSPSESGLRDYYGKDLAMLDNSEHQYNAVLYYENYNWEARLAYNWRSERFISQRTESPVVLARMAKAVGYLDASIRYSPWESITFSLQATNLTEEHAEEYLQWQDLVDKRYYNERRITLGVQIREVF</sequence>
<evidence type="ECO:0000256" key="5">
    <source>
        <dbReference type="SAM" id="MobiDB-lite"/>
    </source>
</evidence>
<dbReference type="EMBL" id="CP001614">
    <property type="protein sequence ID" value="ACR11280.1"/>
    <property type="molecule type" value="Genomic_DNA"/>
</dbReference>
<dbReference type="HOGENOM" id="CLU_006935_2_0_6"/>
<dbReference type="RefSeq" id="WP_015817392.1">
    <property type="nucleotide sequence ID" value="NC_012997.1"/>
</dbReference>
<evidence type="ECO:0000313" key="10">
    <source>
        <dbReference type="Proteomes" id="UP000009080"/>
    </source>
</evidence>
<keyword evidence="3" id="KW-0998">Cell outer membrane</keyword>
<accession>C5BUE7</accession>
<dbReference type="InterPro" id="IPR012910">
    <property type="entry name" value="Plug_dom"/>
</dbReference>
<evidence type="ECO:0000259" key="7">
    <source>
        <dbReference type="Pfam" id="PF00593"/>
    </source>
</evidence>
<keyword evidence="4" id="KW-0798">TonB box</keyword>
<dbReference type="InterPro" id="IPR010104">
    <property type="entry name" value="TonB_rcpt_bac"/>
</dbReference>
<feature type="domain" description="TonB-dependent receptor plug" evidence="8">
    <location>
        <begin position="68"/>
        <end position="164"/>
    </location>
</feature>
<dbReference type="KEGG" id="ttu:TERTU_4092"/>
<proteinExistence type="inferred from homology"/>
<dbReference type="Gene3D" id="2.40.170.20">
    <property type="entry name" value="TonB-dependent receptor, beta-barrel domain"/>
    <property type="match status" value="1"/>
</dbReference>
<comment type="similarity">
    <text evidence="4">Belongs to the TonB-dependent receptor family.</text>
</comment>
<evidence type="ECO:0000259" key="8">
    <source>
        <dbReference type="Pfam" id="PF07715"/>
    </source>
</evidence>
<evidence type="ECO:0000256" key="3">
    <source>
        <dbReference type="ARBA" id="ARBA00023237"/>
    </source>
</evidence>
<evidence type="ECO:0000313" key="9">
    <source>
        <dbReference type="EMBL" id="ACR11280.1"/>
    </source>
</evidence>
<feature type="compositionally biased region" description="Basic and acidic residues" evidence="5">
    <location>
        <begin position="30"/>
        <end position="44"/>
    </location>
</feature>
<dbReference type="eggNOG" id="COG1629">
    <property type="taxonomic scope" value="Bacteria"/>
</dbReference>
<dbReference type="InterPro" id="IPR036942">
    <property type="entry name" value="Beta-barrel_TonB_sf"/>
</dbReference>
<name>C5BUE7_TERTT</name>
<feature type="domain" description="TonB-dependent receptor-like beta-barrel" evidence="7">
    <location>
        <begin position="552"/>
        <end position="1070"/>
    </location>
</feature>
<feature type="chain" id="PRO_5002949134" evidence="6">
    <location>
        <begin position="29"/>
        <end position="1105"/>
    </location>
</feature>